<organism evidence="6 7">
    <name type="scientific">Geodermatophilus maliterrae</name>
    <dbReference type="NCBI Taxonomy" id="3162531"/>
    <lineage>
        <taxon>Bacteria</taxon>
        <taxon>Bacillati</taxon>
        <taxon>Actinomycetota</taxon>
        <taxon>Actinomycetes</taxon>
        <taxon>Geodermatophilales</taxon>
        <taxon>Geodermatophilaceae</taxon>
        <taxon>Geodermatophilus</taxon>
    </lineage>
</organism>
<dbReference type="PANTHER" id="PTHR42852:SF13">
    <property type="entry name" value="PROTEIN DIPZ"/>
    <property type="match status" value="1"/>
</dbReference>
<reference evidence="6 7" key="1">
    <citation type="submission" date="2024-06" db="EMBL/GenBank/DDBJ databases">
        <title>Draft genome sequence of Geodermatophilus badlandi, a novel member of the Geodermatophilaceae isolated from badland sedimentary rocks in the Red desert, Wyoming, USA.</title>
        <authorList>
            <person name="Ben Tekaya S."/>
            <person name="Nouioui I."/>
            <person name="Flores G.M."/>
            <person name="Shaal M.N."/>
            <person name="Bredoire F."/>
            <person name="Basile F."/>
            <person name="Van Diepen L."/>
            <person name="Ward N.L."/>
        </authorList>
    </citation>
    <scope>NUCLEOTIDE SEQUENCE [LARGE SCALE GENOMIC DNA]</scope>
    <source>
        <strain evidence="6 7">WL48A</strain>
    </source>
</reference>
<protein>
    <submittedName>
        <fullName evidence="6">TlpA family protein disulfide reductase</fullName>
    </submittedName>
</protein>
<dbReference type="Proteomes" id="UP001560045">
    <property type="component" value="Unassembled WGS sequence"/>
</dbReference>
<dbReference type="PROSITE" id="PS51257">
    <property type="entry name" value="PROKAR_LIPOPROTEIN"/>
    <property type="match status" value="1"/>
</dbReference>
<dbReference type="PANTHER" id="PTHR42852">
    <property type="entry name" value="THIOL:DISULFIDE INTERCHANGE PROTEIN DSBE"/>
    <property type="match status" value="1"/>
</dbReference>
<name>A0ABV3XD52_9ACTN</name>
<accession>A0ABV3XD52</accession>
<dbReference type="InterPro" id="IPR017937">
    <property type="entry name" value="Thioredoxin_CS"/>
</dbReference>
<proteinExistence type="predicted"/>
<dbReference type="Pfam" id="PF08534">
    <property type="entry name" value="Redoxin"/>
    <property type="match status" value="1"/>
</dbReference>
<feature type="region of interest" description="Disordered" evidence="3">
    <location>
        <begin position="32"/>
        <end position="66"/>
    </location>
</feature>
<evidence type="ECO:0000256" key="4">
    <source>
        <dbReference type="SAM" id="SignalP"/>
    </source>
</evidence>
<evidence type="ECO:0000256" key="3">
    <source>
        <dbReference type="SAM" id="MobiDB-lite"/>
    </source>
</evidence>
<evidence type="ECO:0000259" key="5">
    <source>
        <dbReference type="PROSITE" id="PS51352"/>
    </source>
</evidence>
<gene>
    <name evidence="6" type="ORF">ABQ292_08185</name>
</gene>
<comment type="subcellular location">
    <subcellularLocation>
        <location evidence="1">Cell envelope</location>
    </subcellularLocation>
</comment>
<dbReference type="InterPro" id="IPR013740">
    <property type="entry name" value="Redoxin"/>
</dbReference>
<evidence type="ECO:0000256" key="2">
    <source>
        <dbReference type="ARBA" id="ARBA00022748"/>
    </source>
</evidence>
<dbReference type="RefSeq" id="WP_369205098.1">
    <property type="nucleotide sequence ID" value="NZ_JBFNXQ010000018.1"/>
</dbReference>
<dbReference type="PROSITE" id="PS00194">
    <property type="entry name" value="THIOREDOXIN_1"/>
    <property type="match status" value="1"/>
</dbReference>
<comment type="caution">
    <text evidence="6">The sequence shown here is derived from an EMBL/GenBank/DDBJ whole genome shotgun (WGS) entry which is preliminary data.</text>
</comment>
<dbReference type="CDD" id="cd02966">
    <property type="entry name" value="TlpA_like_family"/>
    <property type="match status" value="1"/>
</dbReference>
<feature type="domain" description="Thioredoxin" evidence="5">
    <location>
        <begin position="59"/>
        <end position="197"/>
    </location>
</feature>
<keyword evidence="7" id="KW-1185">Reference proteome</keyword>
<dbReference type="InterPro" id="IPR013766">
    <property type="entry name" value="Thioredoxin_domain"/>
</dbReference>
<dbReference type="InterPro" id="IPR036249">
    <property type="entry name" value="Thioredoxin-like_sf"/>
</dbReference>
<feature type="signal peptide" evidence="4">
    <location>
        <begin position="1"/>
        <end position="30"/>
    </location>
</feature>
<evidence type="ECO:0000256" key="1">
    <source>
        <dbReference type="ARBA" id="ARBA00004196"/>
    </source>
</evidence>
<keyword evidence="4" id="KW-0732">Signal</keyword>
<sequence length="200" mass="20058">MSTADRGGATRRAAALLGLGVLLVACTSTADDGGGTPSAAPTTFGAPLQACPEQPDRPASGAQTLPPVSLACPGGGTFDLGRAPGAPTVVNLWASWCGPCREELPLVQQFADVAAGRVGVVGVISKDGVPQADSFATDAGATFPNAYDRDGALMDGLGIQALPFTYLVDADGALVFTKVGPIASVDELRALVAEHLGVQL</sequence>
<dbReference type="EMBL" id="JBFNXQ010000018">
    <property type="protein sequence ID" value="MEX5718347.1"/>
    <property type="molecule type" value="Genomic_DNA"/>
</dbReference>
<feature type="chain" id="PRO_5046829531" evidence="4">
    <location>
        <begin position="31"/>
        <end position="200"/>
    </location>
</feature>
<dbReference type="InterPro" id="IPR050553">
    <property type="entry name" value="Thioredoxin_ResA/DsbE_sf"/>
</dbReference>
<dbReference type="SUPFAM" id="SSF52833">
    <property type="entry name" value="Thioredoxin-like"/>
    <property type="match status" value="1"/>
</dbReference>
<evidence type="ECO:0000313" key="7">
    <source>
        <dbReference type="Proteomes" id="UP001560045"/>
    </source>
</evidence>
<evidence type="ECO:0000313" key="6">
    <source>
        <dbReference type="EMBL" id="MEX5718347.1"/>
    </source>
</evidence>
<keyword evidence="2" id="KW-0201">Cytochrome c-type biogenesis</keyword>
<dbReference type="Gene3D" id="3.40.30.10">
    <property type="entry name" value="Glutaredoxin"/>
    <property type="match status" value="1"/>
</dbReference>
<dbReference type="PROSITE" id="PS51352">
    <property type="entry name" value="THIOREDOXIN_2"/>
    <property type="match status" value="1"/>
</dbReference>